<organism evidence="1 2">
    <name type="scientific">Eumeta variegata</name>
    <name type="common">Bagworm moth</name>
    <name type="synonym">Eumeta japonica</name>
    <dbReference type="NCBI Taxonomy" id="151549"/>
    <lineage>
        <taxon>Eukaryota</taxon>
        <taxon>Metazoa</taxon>
        <taxon>Ecdysozoa</taxon>
        <taxon>Arthropoda</taxon>
        <taxon>Hexapoda</taxon>
        <taxon>Insecta</taxon>
        <taxon>Pterygota</taxon>
        <taxon>Neoptera</taxon>
        <taxon>Endopterygota</taxon>
        <taxon>Lepidoptera</taxon>
        <taxon>Glossata</taxon>
        <taxon>Ditrysia</taxon>
        <taxon>Tineoidea</taxon>
        <taxon>Psychidae</taxon>
        <taxon>Oiketicinae</taxon>
        <taxon>Eumeta</taxon>
    </lineage>
</organism>
<accession>A0A4C1XXD7</accession>
<gene>
    <name evidence="1" type="ORF">EVAR_48611_1</name>
</gene>
<dbReference type="EMBL" id="BGZK01001005">
    <property type="protein sequence ID" value="GBP68246.1"/>
    <property type="molecule type" value="Genomic_DNA"/>
</dbReference>
<proteinExistence type="predicted"/>
<dbReference type="AlphaFoldDB" id="A0A4C1XXD7"/>
<sequence length="178" mass="20233">MYASSLLVRVPADNISRRSDDVFPQIMADERVFFLFSSNRSYLYDCRPSALRSKTPQTSRYARPPRWAVTPCAKNVKGIVSRLSVIVGYTVTGESVACAAPGEWSTWRRLRPRRYRGGCAFWTSPSAHSCPCTAPCMPKRRHGGEQRSKPYVYCVSYYKEFRGMFLQLRRSGDVTAVP</sequence>
<keyword evidence="2" id="KW-1185">Reference proteome</keyword>
<name>A0A4C1XXD7_EUMVA</name>
<evidence type="ECO:0000313" key="2">
    <source>
        <dbReference type="Proteomes" id="UP000299102"/>
    </source>
</evidence>
<reference evidence="1 2" key="1">
    <citation type="journal article" date="2019" name="Commun. Biol.">
        <title>The bagworm genome reveals a unique fibroin gene that provides high tensile strength.</title>
        <authorList>
            <person name="Kono N."/>
            <person name="Nakamura H."/>
            <person name="Ohtoshi R."/>
            <person name="Tomita M."/>
            <person name="Numata K."/>
            <person name="Arakawa K."/>
        </authorList>
    </citation>
    <scope>NUCLEOTIDE SEQUENCE [LARGE SCALE GENOMIC DNA]</scope>
</reference>
<comment type="caution">
    <text evidence="1">The sequence shown here is derived from an EMBL/GenBank/DDBJ whole genome shotgun (WGS) entry which is preliminary data.</text>
</comment>
<evidence type="ECO:0000313" key="1">
    <source>
        <dbReference type="EMBL" id="GBP68246.1"/>
    </source>
</evidence>
<dbReference type="Proteomes" id="UP000299102">
    <property type="component" value="Unassembled WGS sequence"/>
</dbReference>
<protein>
    <submittedName>
        <fullName evidence="1">Uncharacterized protein</fullName>
    </submittedName>
</protein>